<feature type="transmembrane region" description="Helical" evidence="2">
    <location>
        <begin position="21"/>
        <end position="42"/>
    </location>
</feature>
<dbReference type="KEGG" id="dpr:Despr_3220"/>
<proteinExistence type="predicted"/>
<dbReference type="PANTHER" id="PTHR40278:SF1">
    <property type="entry name" value="DNA UTILIZATION PROTEIN HOFN"/>
    <property type="match status" value="1"/>
</dbReference>
<evidence type="ECO:0000256" key="2">
    <source>
        <dbReference type="SAM" id="Phobius"/>
    </source>
</evidence>
<dbReference type="Proteomes" id="UP000006365">
    <property type="component" value="Chromosome"/>
</dbReference>
<evidence type="ECO:0000313" key="4">
    <source>
        <dbReference type="Proteomes" id="UP000006365"/>
    </source>
</evidence>
<keyword evidence="2" id="KW-0812">Transmembrane</keyword>
<feature type="coiled-coil region" evidence="1">
    <location>
        <begin position="47"/>
        <end position="77"/>
    </location>
</feature>
<evidence type="ECO:0000256" key="1">
    <source>
        <dbReference type="SAM" id="Coils"/>
    </source>
</evidence>
<organism evidence="3 4">
    <name type="scientific">Desulfobulbus propionicus (strain ATCC 33891 / DSM 2032 / VKM B-1956 / 1pr3)</name>
    <dbReference type="NCBI Taxonomy" id="577650"/>
    <lineage>
        <taxon>Bacteria</taxon>
        <taxon>Pseudomonadati</taxon>
        <taxon>Thermodesulfobacteriota</taxon>
        <taxon>Desulfobulbia</taxon>
        <taxon>Desulfobulbales</taxon>
        <taxon>Desulfobulbaceae</taxon>
        <taxon>Desulfobulbus</taxon>
    </lineage>
</organism>
<sequence>MIHINLLPVREIIKRNKAKQQINLSIIFFGALVIVLIAFGYYQSNIVKKMRDTNAALQSEKKQYDKILAEIKKIDEEKKVLATRIEVIKQLKQSSSLTVHVLDEIANLIPFRRMWLKGITQDSAQLSLTGMALDDQTIAKFMDDLENSKYIKNVTLVSSSMEKFADRDLKAFSTSCTVGFENNDTAQRISN</sequence>
<protein>
    <submittedName>
        <fullName evidence="3">Fimbrial assembly family protein</fullName>
    </submittedName>
</protein>
<dbReference type="AlphaFoldDB" id="A0A7U3YPU3"/>
<dbReference type="InterPro" id="IPR007813">
    <property type="entry name" value="PilN"/>
</dbReference>
<gene>
    <name evidence="3" type="ordered locus">Despr_3220</name>
</gene>
<keyword evidence="2" id="KW-1133">Transmembrane helix</keyword>
<name>A0A7U3YPU3_DESPD</name>
<dbReference type="EMBL" id="CP002364">
    <property type="protein sequence ID" value="ADW19348.1"/>
    <property type="molecule type" value="Genomic_DNA"/>
</dbReference>
<evidence type="ECO:0000313" key="3">
    <source>
        <dbReference type="EMBL" id="ADW19348.1"/>
    </source>
</evidence>
<dbReference type="InterPro" id="IPR052534">
    <property type="entry name" value="Extracell_DNA_Util/SecSys_Comp"/>
</dbReference>
<dbReference type="RefSeq" id="WP_015725872.1">
    <property type="nucleotide sequence ID" value="NC_014972.1"/>
</dbReference>
<dbReference type="PANTHER" id="PTHR40278">
    <property type="entry name" value="DNA UTILIZATION PROTEIN HOFN"/>
    <property type="match status" value="1"/>
</dbReference>
<keyword evidence="1" id="KW-0175">Coiled coil</keyword>
<keyword evidence="4" id="KW-1185">Reference proteome</keyword>
<accession>A0A7U3YPU3</accession>
<reference evidence="3 4" key="1">
    <citation type="journal article" date="2011" name="Stand. Genomic Sci.">
        <title>Complete genome sequence of Desulfobulbus propionicus type strain (1pr3).</title>
        <authorList>
            <person name="Pagani I."/>
            <person name="Lapidus A."/>
            <person name="Nolan M."/>
            <person name="Lucas S."/>
            <person name="Hammon N."/>
            <person name="Deshpande S."/>
            <person name="Cheng J.F."/>
            <person name="Chertkov O."/>
            <person name="Davenport K."/>
            <person name="Tapia R."/>
            <person name="Han C."/>
            <person name="Goodwin L."/>
            <person name="Pitluck S."/>
            <person name="Liolios K."/>
            <person name="Mavromatis K."/>
            <person name="Ivanova N."/>
            <person name="Mikhailova N."/>
            <person name="Pati A."/>
            <person name="Chen A."/>
            <person name="Palaniappan K."/>
            <person name="Land M."/>
            <person name="Hauser L."/>
            <person name="Chang Y.J."/>
            <person name="Jeffries C.D."/>
            <person name="Detter J.C."/>
            <person name="Brambilla E."/>
            <person name="Kannan K.P."/>
            <person name="Djao O.D."/>
            <person name="Rohde M."/>
            <person name="Pukall R."/>
            <person name="Spring S."/>
            <person name="Goker M."/>
            <person name="Sikorski J."/>
            <person name="Woyke T."/>
            <person name="Bristow J."/>
            <person name="Eisen J.A."/>
            <person name="Markowitz V."/>
            <person name="Hugenholtz P."/>
            <person name="Kyrpides N.C."/>
            <person name="Klenk H.P."/>
        </authorList>
    </citation>
    <scope>NUCLEOTIDE SEQUENCE [LARGE SCALE GENOMIC DNA]</scope>
    <source>
        <strain evidence="4">ATCC 33891 / DSM 2032 / 1pr3</strain>
    </source>
</reference>
<keyword evidence="2" id="KW-0472">Membrane</keyword>
<dbReference type="Pfam" id="PF05137">
    <property type="entry name" value="PilN"/>
    <property type="match status" value="1"/>
</dbReference>